<dbReference type="RefSeq" id="XP_025353214.1">
    <property type="nucleotide sequence ID" value="XM_025502903.1"/>
</dbReference>
<name>A0A316V611_9BASI</name>
<proteinExistence type="predicted"/>
<feature type="region of interest" description="Disordered" evidence="1">
    <location>
        <begin position="45"/>
        <end position="124"/>
    </location>
</feature>
<feature type="signal peptide" evidence="2">
    <location>
        <begin position="1"/>
        <end position="26"/>
    </location>
</feature>
<dbReference type="AlphaFoldDB" id="A0A316V611"/>
<dbReference type="EMBL" id="KZ819605">
    <property type="protein sequence ID" value="PWN32912.1"/>
    <property type="molecule type" value="Genomic_DNA"/>
</dbReference>
<keyword evidence="2" id="KW-0732">Signal</keyword>
<dbReference type="GeneID" id="37024684"/>
<evidence type="ECO:0000256" key="1">
    <source>
        <dbReference type="SAM" id="MobiDB-lite"/>
    </source>
</evidence>
<sequence>MFFLQRCFTFCFIVVLVHTVCVSVHASPGKKTASVNALVGVPLPETSRERSKSLSSSSPSSLPERTAAKRPTFDLNRTPSPELEEGAQSPSPQSSRGANSKKNALSVKSMPKKISSQSRSAKHSQRFYWKLKEMTESSDPIEARYATERLAHRRKLNTLSARKRRAAERGKKRMQKDRDQQD</sequence>
<accession>A0A316V611</accession>
<organism evidence="3 4">
    <name type="scientific">Meira miltonrushii</name>
    <dbReference type="NCBI Taxonomy" id="1280837"/>
    <lineage>
        <taxon>Eukaryota</taxon>
        <taxon>Fungi</taxon>
        <taxon>Dikarya</taxon>
        <taxon>Basidiomycota</taxon>
        <taxon>Ustilaginomycotina</taxon>
        <taxon>Exobasidiomycetes</taxon>
        <taxon>Exobasidiales</taxon>
        <taxon>Brachybasidiaceae</taxon>
        <taxon>Meira</taxon>
    </lineage>
</organism>
<gene>
    <name evidence="3" type="ORF">FA14DRAFT_79412</name>
</gene>
<dbReference type="InParanoid" id="A0A316V611"/>
<feature type="compositionally biased region" description="Polar residues" evidence="1">
    <location>
        <begin position="88"/>
        <end position="103"/>
    </location>
</feature>
<reference evidence="3 4" key="1">
    <citation type="journal article" date="2018" name="Mol. Biol. Evol.">
        <title>Broad Genomic Sampling Reveals a Smut Pathogenic Ancestry of the Fungal Clade Ustilaginomycotina.</title>
        <authorList>
            <person name="Kijpornyongpan T."/>
            <person name="Mondo S.J."/>
            <person name="Barry K."/>
            <person name="Sandor L."/>
            <person name="Lee J."/>
            <person name="Lipzen A."/>
            <person name="Pangilinan J."/>
            <person name="LaButti K."/>
            <person name="Hainaut M."/>
            <person name="Henrissat B."/>
            <person name="Grigoriev I.V."/>
            <person name="Spatafora J.W."/>
            <person name="Aime M.C."/>
        </authorList>
    </citation>
    <scope>NUCLEOTIDE SEQUENCE [LARGE SCALE GENOMIC DNA]</scope>
    <source>
        <strain evidence="3 4">MCA 3882</strain>
    </source>
</reference>
<keyword evidence="4" id="KW-1185">Reference proteome</keyword>
<evidence type="ECO:0000256" key="2">
    <source>
        <dbReference type="SAM" id="SignalP"/>
    </source>
</evidence>
<evidence type="ECO:0000313" key="4">
    <source>
        <dbReference type="Proteomes" id="UP000245771"/>
    </source>
</evidence>
<evidence type="ECO:0008006" key="5">
    <source>
        <dbReference type="Google" id="ProtNLM"/>
    </source>
</evidence>
<dbReference type="Proteomes" id="UP000245771">
    <property type="component" value="Unassembled WGS sequence"/>
</dbReference>
<feature type="region of interest" description="Disordered" evidence="1">
    <location>
        <begin position="149"/>
        <end position="182"/>
    </location>
</feature>
<feature type="chain" id="PRO_5016308399" description="BZIP domain-containing protein" evidence="2">
    <location>
        <begin position="27"/>
        <end position="182"/>
    </location>
</feature>
<feature type="compositionally biased region" description="Low complexity" evidence="1">
    <location>
        <begin position="53"/>
        <end position="64"/>
    </location>
</feature>
<feature type="compositionally biased region" description="Basic residues" evidence="1">
    <location>
        <begin position="151"/>
        <end position="175"/>
    </location>
</feature>
<evidence type="ECO:0000313" key="3">
    <source>
        <dbReference type="EMBL" id="PWN32912.1"/>
    </source>
</evidence>
<protein>
    <recommendedName>
        <fullName evidence="5">BZIP domain-containing protein</fullName>
    </recommendedName>
</protein>